<organism evidence="2 3">
    <name type="scientific">Halalkalibacter akibai (strain ATCC 43226 / DSM 21942 / CIP 109018 / JCM 9157 / 1139)</name>
    <name type="common">Bacillus akibai</name>
    <dbReference type="NCBI Taxonomy" id="1236973"/>
    <lineage>
        <taxon>Bacteria</taxon>
        <taxon>Bacillati</taxon>
        <taxon>Bacillota</taxon>
        <taxon>Bacilli</taxon>
        <taxon>Bacillales</taxon>
        <taxon>Bacillaceae</taxon>
        <taxon>Halalkalibacter</taxon>
    </lineage>
</organism>
<feature type="transmembrane region" description="Helical" evidence="1">
    <location>
        <begin position="7"/>
        <end position="24"/>
    </location>
</feature>
<evidence type="ECO:0000256" key="1">
    <source>
        <dbReference type="SAM" id="Phobius"/>
    </source>
</evidence>
<keyword evidence="1" id="KW-0812">Transmembrane</keyword>
<feature type="transmembrane region" description="Helical" evidence="1">
    <location>
        <begin position="30"/>
        <end position="56"/>
    </location>
</feature>
<keyword evidence="1" id="KW-1133">Transmembrane helix</keyword>
<evidence type="ECO:0000313" key="3">
    <source>
        <dbReference type="Proteomes" id="UP000018896"/>
    </source>
</evidence>
<protein>
    <submittedName>
        <fullName evidence="2">Uncharacterized protein</fullName>
    </submittedName>
</protein>
<dbReference type="AlphaFoldDB" id="W4QUA0"/>
<accession>W4QUA0</accession>
<dbReference type="RefSeq" id="WP_035665161.1">
    <property type="nucleotide sequence ID" value="NZ_BAUV01000021.1"/>
</dbReference>
<dbReference type="EMBL" id="BAUV01000021">
    <property type="protein sequence ID" value="GAE35661.1"/>
    <property type="molecule type" value="Genomic_DNA"/>
</dbReference>
<evidence type="ECO:0000313" key="2">
    <source>
        <dbReference type="EMBL" id="GAE35661.1"/>
    </source>
</evidence>
<dbReference type="Proteomes" id="UP000018896">
    <property type="component" value="Unassembled WGS sequence"/>
</dbReference>
<name>W4QUA0_HALA3</name>
<dbReference type="eggNOG" id="ENOG5030ET9">
    <property type="taxonomic scope" value="Bacteria"/>
</dbReference>
<keyword evidence="1" id="KW-0472">Membrane</keyword>
<sequence length="61" mass="6999">MKQVLSYYYLPILFFLLLSLSQLYEPDIQTVLMTILASISIGLFSGFVLHMVVLVMKKVTK</sequence>
<proteinExistence type="predicted"/>
<reference evidence="2 3" key="1">
    <citation type="journal article" date="2014" name="Genome Announc.">
        <title>Draft Genome Sequences of Three Alkaliphilic Bacillus Strains, Bacillus wakoensis JCM 9140T, Bacillus akibai JCM 9157T, and Bacillus hemicellulosilyticus JCM 9152T.</title>
        <authorList>
            <person name="Yuki M."/>
            <person name="Oshima K."/>
            <person name="Suda W."/>
            <person name="Oshida Y."/>
            <person name="Kitamura K."/>
            <person name="Iida T."/>
            <person name="Hattori M."/>
            <person name="Ohkuma M."/>
        </authorList>
    </citation>
    <scope>NUCLEOTIDE SEQUENCE [LARGE SCALE GENOMIC DNA]</scope>
    <source>
        <strain evidence="2 3">JCM 9157</strain>
    </source>
</reference>
<gene>
    <name evidence="2" type="ORF">JCM9157_2778</name>
</gene>
<comment type="caution">
    <text evidence="2">The sequence shown here is derived from an EMBL/GenBank/DDBJ whole genome shotgun (WGS) entry which is preliminary data.</text>
</comment>
<keyword evidence="3" id="KW-1185">Reference proteome</keyword>